<organism evidence="2 3">
    <name type="scientific">Actinacidiphila oryziradicis</name>
    <dbReference type="NCBI Taxonomy" id="2571141"/>
    <lineage>
        <taxon>Bacteria</taxon>
        <taxon>Bacillati</taxon>
        <taxon>Actinomycetota</taxon>
        <taxon>Actinomycetes</taxon>
        <taxon>Kitasatosporales</taxon>
        <taxon>Streptomycetaceae</taxon>
        <taxon>Actinacidiphila</taxon>
    </lineage>
</organism>
<dbReference type="RefSeq" id="WP_136728539.1">
    <property type="nucleotide sequence ID" value="NZ_SUMC01000056.1"/>
</dbReference>
<protein>
    <submittedName>
        <fullName evidence="2">Uncharacterized protein</fullName>
    </submittedName>
</protein>
<feature type="region of interest" description="Disordered" evidence="1">
    <location>
        <begin position="30"/>
        <end position="62"/>
    </location>
</feature>
<reference evidence="2 3" key="1">
    <citation type="submission" date="2019-04" db="EMBL/GenBank/DDBJ databases">
        <title>Streptomyces oryziradicis sp. nov., a novel actinomycete isolated from rhizosphere soil of rice (Oryza sativa L.).</title>
        <authorList>
            <person name="Li C."/>
        </authorList>
    </citation>
    <scope>NUCLEOTIDE SEQUENCE [LARGE SCALE GENOMIC DNA]</scope>
    <source>
        <strain evidence="2 3">NEAU-C40</strain>
    </source>
</reference>
<proteinExistence type="predicted"/>
<evidence type="ECO:0000313" key="3">
    <source>
        <dbReference type="Proteomes" id="UP000305778"/>
    </source>
</evidence>
<gene>
    <name evidence="2" type="ORF">FCI23_36885</name>
</gene>
<evidence type="ECO:0000256" key="1">
    <source>
        <dbReference type="SAM" id="MobiDB-lite"/>
    </source>
</evidence>
<accession>A0A4U0S2N6</accession>
<dbReference type="Proteomes" id="UP000305778">
    <property type="component" value="Unassembled WGS sequence"/>
</dbReference>
<keyword evidence="3" id="KW-1185">Reference proteome</keyword>
<dbReference type="EMBL" id="SUMC01000056">
    <property type="protein sequence ID" value="TKA03140.1"/>
    <property type="molecule type" value="Genomic_DNA"/>
</dbReference>
<sequence>MVLILIALLVPILMMLLMLALSVFEDRIFRPPPPPPEGMPGLMRPAASPPATDTRPEGPTPE</sequence>
<comment type="caution">
    <text evidence="2">The sequence shown here is derived from an EMBL/GenBank/DDBJ whole genome shotgun (WGS) entry which is preliminary data.</text>
</comment>
<dbReference type="AlphaFoldDB" id="A0A4U0S2N6"/>
<name>A0A4U0S2N6_9ACTN</name>
<evidence type="ECO:0000313" key="2">
    <source>
        <dbReference type="EMBL" id="TKA03140.1"/>
    </source>
</evidence>